<dbReference type="Pfam" id="PF10021">
    <property type="entry name" value="PARG_cat_microb"/>
    <property type="match status" value="1"/>
</dbReference>
<dbReference type="PANTHER" id="PTHR35596:SF1">
    <property type="entry name" value="MICROBIAL-TYPE PARG CATALYTIC DOMAIN-CONTAINING PROTEIN"/>
    <property type="match status" value="1"/>
</dbReference>
<dbReference type="InterPro" id="IPR043472">
    <property type="entry name" value="Macro_dom-like"/>
</dbReference>
<dbReference type="Gene3D" id="3.40.220.10">
    <property type="entry name" value="Leucine Aminopeptidase, subunit E, domain 1"/>
    <property type="match status" value="1"/>
</dbReference>
<dbReference type="PANTHER" id="PTHR35596">
    <property type="entry name" value="DUF2263 DOMAIN-CONTAINING PROTEIN"/>
    <property type="match status" value="1"/>
</dbReference>
<dbReference type="SUPFAM" id="SSF52949">
    <property type="entry name" value="Macro domain-like"/>
    <property type="match status" value="1"/>
</dbReference>
<name>A0ABR1K1I1_9AGAR</name>
<dbReference type="Proteomes" id="UP001498398">
    <property type="component" value="Unassembled WGS sequence"/>
</dbReference>
<evidence type="ECO:0000313" key="3">
    <source>
        <dbReference type="Proteomes" id="UP001498398"/>
    </source>
</evidence>
<dbReference type="InterPro" id="IPR019261">
    <property type="entry name" value="PARG_cat_microbial"/>
</dbReference>
<dbReference type="NCBIfam" id="TIGR02452">
    <property type="entry name" value="TIGR02452 family protein"/>
    <property type="match status" value="1"/>
</dbReference>
<feature type="domain" description="Microbial-type PARG catalytic" evidence="1">
    <location>
        <begin position="38"/>
        <end position="157"/>
    </location>
</feature>
<comment type="caution">
    <text evidence="2">The sequence shown here is derived from an EMBL/GenBank/DDBJ whole genome shotgun (WGS) entry which is preliminary data.</text>
</comment>
<dbReference type="InterPro" id="IPR012664">
    <property type="entry name" value="CHP02452"/>
</dbReference>
<accession>A0ABR1K1I1</accession>
<keyword evidence="3" id="KW-1185">Reference proteome</keyword>
<proteinExistence type="predicted"/>
<evidence type="ECO:0000313" key="2">
    <source>
        <dbReference type="EMBL" id="KAK7469975.1"/>
    </source>
</evidence>
<organism evidence="2 3">
    <name type="scientific">Marasmiellus scandens</name>
    <dbReference type="NCBI Taxonomy" id="2682957"/>
    <lineage>
        <taxon>Eukaryota</taxon>
        <taxon>Fungi</taxon>
        <taxon>Dikarya</taxon>
        <taxon>Basidiomycota</taxon>
        <taxon>Agaricomycotina</taxon>
        <taxon>Agaricomycetes</taxon>
        <taxon>Agaricomycetidae</taxon>
        <taxon>Agaricales</taxon>
        <taxon>Marasmiineae</taxon>
        <taxon>Omphalotaceae</taxon>
        <taxon>Marasmiellus</taxon>
    </lineage>
</organism>
<protein>
    <recommendedName>
        <fullName evidence="1">Microbial-type PARG catalytic domain-containing protein</fullName>
    </recommendedName>
</protein>
<reference evidence="2 3" key="1">
    <citation type="submission" date="2024-01" db="EMBL/GenBank/DDBJ databases">
        <title>A draft genome for the cacao thread blight pathogen Marasmiellus scandens.</title>
        <authorList>
            <person name="Baruah I.K."/>
            <person name="Leung J."/>
            <person name="Bukari Y."/>
            <person name="Amoako-Attah I."/>
            <person name="Meinhardt L.W."/>
            <person name="Bailey B.A."/>
            <person name="Cohen S.P."/>
        </authorList>
    </citation>
    <scope>NUCLEOTIDE SEQUENCE [LARGE SCALE GENOMIC DNA]</scope>
    <source>
        <strain evidence="2 3">GH-19</strain>
    </source>
</reference>
<evidence type="ECO:0000259" key="1">
    <source>
        <dbReference type="Pfam" id="PF10021"/>
    </source>
</evidence>
<dbReference type="EMBL" id="JBANRG010000002">
    <property type="protein sequence ID" value="KAK7469975.1"/>
    <property type="molecule type" value="Genomic_DNA"/>
</dbReference>
<gene>
    <name evidence="2" type="ORF">VKT23_001412</name>
</gene>
<sequence>MQAQQHLGVDSKAQRNHLAWDTIKRSPGIVSEHIDEGATEASTFYPDQMPSLELSTPPYPDQEPSIVEIINTDSFRAARNLLASDADAQGKTTVLNLASDIIPAGPWLRDLTKTQEEALCYSSTLYITLKRDYYPWPNLGPGSIAGIYSPGVVIFRDDLDHKCLELPQEERRIVSVITVAAPRCPDLTSDWKDFAKASDLEDLRGKIKLVYRMAAHNGQRYMVLGAMGCGAYWCPPHAVAREMKAILLEPEFKGWFRKVVFAVYSSPGNGEKNHNIFSEIFENVKV</sequence>